<evidence type="ECO:0000256" key="1">
    <source>
        <dbReference type="ARBA" id="ARBA00004370"/>
    </source>
</evidence>
<feature type="domain" description="GOLD" evidence="12">
    <location>
        <begin position="746"/>
        <end position="850"/>
    </location>
</feature>
<comment type="subcellular location">
    <subcellularLocation>
        <location evidence="2">Cytoplasm</location>
    </subcellularLocation>
    <subcellularLocation>
        <location evidence="1">Membrane</location>
    </subcellularLocation>
</comment>
<dbReference type="SUPFAM" id="SSF46938">
    <property type="entry name" value="CRAL/TRIO N-terminal domain"/>
    <property type="match status" value="1"/>
</dbReference>
<sequence>MAQGVFVSSLKTLEMLIGLAATLFRAPPVTLYTFISRFSPNSHGFLTITPTRLFITAASLRRDENKEVDDYAELKEKVENLGICCNSVTPEEYTRLMCPKCKGGRSMGKCLSFHMSSKRNSALWRCFNIECGWAGQIPHNSTASDGVHQLGRMNFPRILTEESLKLEPLGDMLTAYFSKRMISKDTLKRNHVMQMAGDQIIIAFTYRRNGMLIGCKYRTLEKRFWQEKGADKVLYGLDDVREADEIIIVEGEIDKLSVEEAGFPNCVSVPNGAPQGIASKELLPLEEDTRFSYLWNCNECLEKASRIVLATDGDLPGQALAEELARRLGKESKATSFKSKRGFSWGDWQRFSYLVTENPLFQVFREVIAKIHYLCYLSINMTVEMQCEATQVAEVVVPQEELVAANKVEVNEKVKKDEEEESKPNTIEKSSSYREESNFLSDLKENEKKALNELKSIVEEAILGNTLFKKEETNKSPEEEGKNEENRDTVEGKEEEKEGDLDVVEVDREISIWGVPLLPSKGDEKTNVVLLKFLRARDYKVNESFEMLKKTLQWRKDFNIQSILEEDLGSDLAPAAYMSGVDNQGHPICYNIFGVLDDEEIYNKTFGTEEKRNQFLRWRVQLMEKGIQQLDFKAGGVSSLLQINDLKNSPGPSKKEVRVATKQAVDLLQDNYPEFVAKNIFINVPFWYYAVHSLLSPFLTQRTKSKFVFVRPAKVTETLLKYIPIHEIPIQYGGLKRENEFEFSVSDCEALEILLKAGSTETIEIPAVDVESTFIWDVTIVGGEVSYKEEFVPEDETSYTIIIQKDKKVSSTIHNTFKNTEAGKVVLTIKNSSSKKKKAFYRHKINKSAI</sequence>
<protein>
    <recommendedName>
        <fullName evidence="15">Patellin-4</fullName>
    </recommendedName>
</protein>
<dbReference type="InterPro" id="IPR056794">
    <property type="entry name" value="PATL1-6_C_GOLD"/>
</dbReference>
<keyword evidence="6" id="KW-0132">Cell division</keyword>
<comment type="similarity">
    <text evidence="3">Belongs to the patellin family.</text>
</comment>
<dbReference type="InterPro" id="IPR036865">
    <property type="entry name" value="CRAL-TRIO_dom_sf"/>
</dbReference>
<feature type="compositionally biased region" description="Basic and acidic residues" evidence="10">
    <location>
        <begin position="469"/>
        <end position="496"/>
    </location>
</feature>
<dbReference type="SMART" id="SM00516">
    <property type="entry name" value="SEC14"/>
    <property type="match status" value="1"/>
</dbReference>
<dbReference type="Pfam" id="PF00650">
    <property type="entry name" value="CRAL_TRIO"/>
    <property type="match status" value="1"/>
</dbReference>
<keyword evidence="5" id="KW-0963">Cytoplasm</keyword>
<feature type="region of interest" description="Disordered" evidence="10">
    <location>
        <begin position="469"/>
        <end position="499"/>
    </location>
</feature>
<evidence type="ECO:0000256" key="10">
    <source>
        <dbReference type="SAM" id="MobiDB-lite"/>
    </source>
</evidence>
<dbReference type="Gene3D" id="3.40.525.10">
    <property type="entry name" value="CRAL-TRIO lipid binding domain"/>
    <property type="match status" value="1"/>
</dbReference>
<dbReference type="InterPro" id="IPR001251">
    <property type="entry name" value="CRAL-TRIO_dom"/>
</dbReference>
<evidence type="ECO:0000256" key="5">
    <source>
        <dbReference type="ARBA" id="ARBA00022490"/>
    </source>
</evidence>
<dbReference type="InterPro" id="IPR006171">
    <property type="entry name" value="TOPRIM_dom"/>
</dbReference>
<comment type="caution">
    <text evidence="13">The sequence shown here is derived from an EMBL/GenBank/DDBJ whole genome shotgun (WGS) entry which is preliminary data.</text>
</comment>
<evidence type="ECO:0000313" key="13">
    <source>
        <dbReference type="EMBL" id="KAH0770269.1"/>
    </source>
</evidence>
<keyword evidence="7" id="KW-0446">Lipid-binding</keyword>
<feature type="domain" description="CRAL-TRIO" evidence="11">
    <location>
        <begin position="565"/>
        <end position="740"/>
    </location>
</feature>
<name>A0ABQ7VP64_SOLTU</name>
<dbReference type="PANTHER" id="PTHR45932:SF2">
    <property type="entry name" value="PATELLIN-4"/>
    <property type="match status" value="1"/>
</dbReference>
<evidence type="ECO:0000256" key="8">
    <source>
        <dbReference type="ARBA" id="ARBA00023136"/>
    </source>
</evidence>
<evidence type="ECO:0000256" key="4">
    <source>
        <dbReference type="ARBA" id="ARBA00022448"/>
    </source>
</evidence>
<evidence type="ECO:0000259" key="12">
    <source>
        <dbReference type="PROSITE" id="PS50866"/>
    </source>
</evidence>
<dbReference type="InterPro" id="IPR044834">
    <property type="entry name" value="PATL"/>
</dbReference>
<dbReference type="PROSITE" id="PS50866">
    <property type="entry name" value="GOLD"/>
    <property type="match status" value="1"/>
</dbReference>
<organism evidence="13 14">
    <name type="scientific">Solanum tuberosum</name>
    <name type="common">Potato</name>
    <dbReference type="NCBI Taxonomy" id="4113"/>
    <lineage>
        <taxon>Eukaryota</taxon>
        <taxon>Viridiplantae</taxon>
        <taxon>Streptophyta</taxon>
        <taxon>Embryophyta</taxon>
        <taxon>Tracheophyta</taxon>
        <taxon>Spermatophyta</taxon>
        <taxon>Magnoliopsida</taxon>
        <taxon>eudicotyledons</taxon>
        <taxon>Gunneridae</taxon>
        <taxon>Pentapetalae</taxon>
        <taxon>asterids</taxon>
        <taxon>lamiids</taxon>
        <taxon>Solanales</taxon>
        <taxon>Solanaceae</taxon>
        <taxon>Solanoideae</taxon>
        <taxon>Solaneae</taxon>
        <taxon>Solanum</taxon>
    </lineage>
</organism>
<dbReference type="PROSITE" id="PS50191">
    <property type="entry name" value="CRAL_TRIO"/>
    <property type="match status" value="1"/>
</dbReference>
<dbReference type="Pfam" id="PF13662">
    <property type="entry name" value="Toprim_4"/>
    <property type="match status" value="1"/>
</dbReference>
<dbReference type="Proteomes" id="UP000826656">
    <property type="component" value="Unassembled WGS sequence"/>
</dbReference>
<feature type="region of interest" description="Disordered" evidence="10">
    <location>
        <begin position="414"/>
        <end position="433"/>
    </location>
</feature>
<gene>
    <name evidence="13" type="ORF">KY290_014250</name>
</gene>
<dbReference type="Pfam" id="PF25099">
    <property type="entry name" value="GOLD_PATL1_C"/>
    <property type="match status" value="1"/>
</dbReference>
<dbReference type="SMART" id="SM00493">
    <property type="entry name" value="TOPRIM"/>
    <property type="match status" value="1"/>
</dbReference>
<dbReference type="Gene3D" id="3.40.1360.10">
    <property type="match status" value="1"/>
</dbReference>
<evidence type="ECO:0000256" key="9">
    <source>
        <dbReference type="ARBA" id="ARBA00023306"/>
    </source>
</evidence>
<dbReference type="InterPro" id="IPR034154">
    <property type="entry name" value="TOPRIM_DnaG/twinkle"/>
</dbReference>
<keyword evidence="4" id="KW-0813">Transport</keyword>
<dbReference type="InterPro" id="IPR036273">
    <property type="entry name" value="CRAL/TRIO_N_dom_sf"/>
</dbReference>
<dbReference type="SUPFAM" id="SSF56731">
    <property type="entry name" value="DNA primase core"/>
    <property type="match status" value="1"/>
</dbReference>
<dbReference type="SUPFAM" id="SSF52087">
    <property type="entry name" value="CRAL/TRIO domain"/>
    <property type="match status" value="1"/>
</dbReference>
<evidence type="ECO:0000256" key="3">
    <source>
        <dbReference type="ARBA" id="ARBA00007155"/>
    </source>
</evidence>
<dbReference type="SMART" id="SM01100">
    <property type="entry name" value="CRAL_TRIO_N"/>
    <property type="match status" value="1"/>
</dbReference>
<evidence type="ECO:0000256" key="7">
    <source>
        <dbReference type="ARBA" id="ARBA00023121"/>
    </source>
</evidence>
<reference evidence="13 14" key="1">
    <citation type="journal article" date="2021" name="bioRxiv">
        <title>Chromosome-scale and haplotype-resolved genome assembly of a tetraploid potato cultivar.</title>
        <authorList>
            <person name="Sun H."/>
            <person name="Jiao W.-B."/>
            <person name="Krause K."/>
            <person name="Campoy J.A."/>
            <person name="Goel M."/>
            <person name="Folz-Donahue K."/>
            <person name="Kukat C."/>
            <person name="Huettel B."/>
            <person name="Schneeberger K."/>
        </authorList>
    </citation>
    <scope>NUCLEOTIDE SEQUENCE [LARGE SCALE GENOMIC DNA]</scope>
    <source>
        <strain evidence="13">SolTubOtavaFocal</strain>
        <tissue evidence="13">Leaves</tissue>
    </source>
</reference>
<evidence type="ECO:0000256" key="6">
    <source>
        <dbReference type="ARBA" id="ARBA00022618"/>
    </source>
</evidence>
<keyword evidence="14" id="KW-1185">Reference proteome</keyword>
<dbReference type="CDD" id="cd01029">
    <property type="entry name" value="TOPRIM_primases"/>
    <property type="match status" value="1"/>
</dbReference>
<dbReference type="CDD" id="cd00170">
    <property type="entry name" value="SEC14"/>
    <property type="match status" value="1"/>
</dbReference>
<evidence type="ECO:0000256" key="2">
    <source>
        <dbReference type="ARBA" id="ARBA00004496"/>
    </source>
</evidence>
<dbReference type="Pfam" id="PF03765">
    <property type="entry name" value="CRAL_TRIO_N"/>
    <property type="match status" value="1"/>
</dbReference>
<keyword evidence="8" id="KW-0472">Membrane</keyword>
<evidence type="ECO:0000313" key="14">
    <source>
        <dbReference type="Proteomes" id="UP000826656"/>
    </source>
</evidence>
<dbReference type="PANTHER" id="PTHR45932">
    <property type="entry name" value="PATELLIN-1"/>
    <property type="match status" value="1"/>
</dbReference>
<accession>A0ABQ7VP64</accession>
<dbReference type="InterPro" id="IPR009038">
    <property type="entry name" value="GOLD_dom"/>
</dbReference>
<evidence type="ECO:0008006" key="15">
    <source>
        <dbReference type="Google" id="ProtNLM"/>
    </source>
</evidence>
<proteinExistence type="inferred from homology"/>
<dbReference type="InterPro" id="IPR011074">
    <property type="entry name" value="CRAL/TRIO_N_dom"/>
</dbReference>
<keyword evidence="9" id="KW-0131">Cell cycle</keyword>
<dbReference type="EMBL" id="JAIVGD010000011">
    <property type="protein sequence ID" value="KAH0770269.1"/>
    <property type="molecule type" value="Genomic_DNA"/>
</dbReference>
<evidence type="ECO:0000259" key="11">
    <source>
        <dbReference type="PROSITE" id="PS50191"/>
    </source>
</evidence>